<evidence type="ECO:0000256" key="2">
    <source>
        <dbReference type="ARBA" id="ARBA00023002"/>
    </source>
</evidence>
<sequence length="325" mass="32520">MLASVVREFGGPEMLRPEQVAEPVAGAGELLVAVAASGVQFVETQIRAGALAGTPLAPAALPYTPGREVAGEVLAVGAGVDPALVGRLVAGQTPRGGGYAELAVLEAASTHPVPAGLGPAEAVSLLGTGRTAFALGELARLGADDVVLVESAAGAVGVLLLQLARAAGAARVIGLARGESKLALVREFGADTAVDYGEPGWSAALRDAGVTVAFDGVGGSVGRETFDLLGPGGRFVTFGFSSGAGTRLGEGEAAERGVDVLSYWGPPVGPRGPEAQLRQTREALDAAAAGRLRPFVGATFPLAAADAAHRAIERRETVGKTVLLP</sequence>
<dbReference type="RefSeq" id="WP_244904198.1">
    <property type="nucleotide sequence ID" value="NZ_FOAZ01000003.1"/>
</dbReference>
<accession>A0A1H7JS59</accession>
<dbReference type="SMART" id="SM00829">
    <property type="entry name" value="PKS_ER"/>
    <property type="match status" value="1"/>
</dbReference>
<name>A0A1H7JS59_STRJI</name>
<protein>
    <submittedName>
        <fullName evidence="4">NADPH2:quinone reductase</fullName>
    </submittedName>
</protein>
<dbReference type="InterPro" id="IPR011032">
    <property type="entry name" value="GroES-like_sf"/>
</dbReference>
<dbReference type="Pfam" id="PF13602">
    <property type="entry name" value="ADH_zinc_N_2"/>
    <property type="match status" value="1"/>
</dbReference>
<dbReference type="Proteomes" id="UP000183015">
    <property type="component" value="Unassembled WGS sequence"/>
</dbReference>
<keyword evidence="2" id="KW-0560">Oxidoreductase</keyword>
<proteinExistence type="predicted"/>
<dbReference type="SUPFAM" id="SSF51735">
    <property type="entry name" value="NAD(P)-binding Rossmann-fold domains"/>
    <property type="match status" value="1"/>
</dbReference>
<dbReference type="Gene3D" id="3.90.180.10">
    <property type="entry name" value="Medium-chain alcohol dehydrogenases, catalytic domain"/>
    <property type="match status" value="1"/>
</dbReference>
<keyword evidence="5" id="KW-1185">Reference proteome</keyword>
<dbReference type="InterPro" id="IPR013154">
    <property type="entry name" value="ADH-like_N"/>
</dbReference>
<dbReference type="GO" id="GO:0016651">
    <property type="term" value="F:oxidoreductase activity, acting on NAD(P)H"/>
    <property type="evidence" value="ECO:0007669"/>
    <property type="project" value="TreeGrafter"/>
</dbReference>
<dbReference type="SUPFAM" id="SSF50129">
    <property type="entry name" value="GroES-like"/>
    <property type="match status" value="1"/>
</dbReference>
<dbReference type="Pfam" id="PF08240">
    <property type="entry name" value="ADH_N"/>
    <property type="match status" value="1"/>
</dbReference>
<evidence type="ECO:0000256" key="1">
    <source>
        <dbReference type="ARBA" id="ARBA00022857"/>
    </source>
</evidence>
<dbReference type="InterPro" id="IPR036291">
    <property type="entry name" value="NAD(P)-bd_dom_sf"/>
</dbReference>
<dbReference type="InterPro" id="IPR020843">
    <property type="entry name" value="ER"/>
</dbReference>
<dbReference type="Gene3D" id="3.40.50.720">
    <property type="entry name" value="NAD(P)-binding Rossmann-like Domain"/>
    <property type="match status" value="1"/>
</dbReference>
<dbReference type="AlphaFoldDB" id="A0A1H7JS59"/>
<dbReference type="EMBL" id="FOAZ01000003">
    <property type="protein sequence ID" value="SEK77528.1"/>
    <property type="molecule type" value="Genomic_DNA"/>
</dbReference>
<dbReference type="GO" id="GO:0070402">
    <property type="term" value="F:NADPH binding"/>
    <property type="evidence" value="ECO:0007669"/>
    <property type="project" value="TreeGrafter"/>
</dbReference>
<dbReference type="PANTHER" id="PTHR48106">
    <property type="entry name" value="QUINONE OXIDOREDUCTASE PIG3-RELATED"/>
    <property type="match status" value="1"/>
</dbReference>
<organism evidence="4 5">
    <name type="scientific">Streptacidiphilus jiangxiensis</name>
    <dbReference type="NCBI Taxonomy" id="235985"/>
    <lineage>
        <taxon>Bacteria</taxon>
        <taxon>Bacillati</taxon>
        <taxon>Actinomycetota</taxon>
        <taxon>Actinomycetes</taxon>
        <taxon>Kitasatosporales</taxon>
        <taxon>Streptomycetaceae</taxon>
        <taxon>Streptacidiphilus</taxon>
    </lineage>
</organism>
<reference evidence="5" key="1">
    <citation type="submission" date="2016-10" db="EMBL/GenBank/DDBJ databases">
        <authorList>
            <person name="Varghese N."/>
        </authorList>
    </citation>
    <scope>NUCLEOTIDE SEQUENCE [LARGE SCALE GENOMIC DNA]</scope>
    <source>
        <strain evidence="5">DSM 45096 / BCRC 16803 / CGMCC 4.1857 / CIP 109030 / JCM 12277 / KCTC 19219 / NBRC 100920 / 33214</strain>
    </source>
</reference>
<dbReference type="eggNOG" id="COG0604">
    <property type="taxonomic scope" value="Bacteria"/>
</dbReference>
<evidence type="ECO:0000313" key="5">
    <source>
        <dbReference type="Proteomes" id="UP000183015"/>
    </source>
</evidence>
<evidence type="ECO:0000313" key="4">
    <source>
        <dbReference type="EMBL" id="SEK77528.1"/>
    </source>
</evidence>
<evidence type="ECO:0000259" key="3">
    <source>
        <dbReference type="SMART" id="SM00829"/>
    </source>
</evidence>
<gene>
    <name evidence="4" type="ORF">SAMN05414137_103437</name>
</gene>
<feature type="domain" description="Enoyl reductase (ER)" evidence="3">
    <location>
        <begin position="10"/>
        <end position="323"/>
    </location>
</feature>
<keyword evidence="1" id="KW-0521">NADP</keyword>
<dbReference type="STRING" id="235985.SAMN05414137_103437"/>